<sequence length="97" mass="10793">MENFTILTKDFVANESAVVDIKSLGSERPLRSLLFRNKTGQSANFIWQENIVSDTGYFKEIINELGVKVAHYDGFITITNGGGIQHLKAELSDYAPV</sequence>
<dbReference type="Proteomes" id="UP000256769">
    <property type="component" value="Unassembled WGS sequence"/>
</dbReference>
<name>A0A3D9CJ39_9FLAO</name>
<gene>
    <name evidence="1" type="ORF">DRF59_15050</name>
</gene>
<dbReference type="OrthoDB" id="1262557at2"/>
<comment type="caution">
    <text evidence="1">The sequence shown here is derived from an EMBL/GenBank/DDBJ whole genome shotgun (WGS) entry which is preliminary data.</text>
</comment>
<evidence type="ECO:0000313" key="2">
    <source>
        <dbReference type="Proteomes" id="UP000256769"/>
    </source>
</evidence>
<evidence type="ECO:0000313" key="1">
    <source>
        <dbReference type="EMBL" id="REC65774.1"/>
    </source>
</evidence>
<accession>A0A3D9CJ39</accession>
<dbReference type="RefSeq" id="WP_115961847.1">
    <property type="nucleotide sequence ID" value="NZ_CBCRVL010000001.1"/>
</dbReference>
<dbReference type="AlphaFoldDB" id="A0A3D9CJ39"/>
<keyword evidence="2" id="KW-1185">Reference proteome</keyword>
<dbReference type="EMBL" id="QNUE01000012">
    <property type="protein sequence ID" value="REC65774.1"/>
    <property type="molecule type" value="Genomic_DNA"/>
</dbReference>
<protein>
    <submittedName>
        <fullName evidence="1">Uncharacterized protein</fullName>
    </submittedName>
</protein>
<reference evidence="1 2" key="1">
    <citation type="journal article" date="2007" name="Int. J. Syst. Evol. Microbiol.">
        <title>Chryseobacterium flavum sp. nov., isolated from polluted soil.</title>
        <authorList>
            <person name="Zhou Y."/>
            <person name="Dong J."/>
            <person name="Wang X."/>
            <person name="Huang X."/>
            <person name="Zhang K.Y."/>
            <person name="Zhang Y.Q."/>
            <person name="Guo Y.F."/>
            <person name="Lai R."/>
            <person name="Li W.J."/>
        </authorList>
    </citation>
    <scope>NUCLEOTIDE SEQUENCE [LARGE SCALE GENOMIC DNA]</scope>
    <source>
        <strain evidence="1 2">KCTC 12877</strain>
    </source>
</reference>
<organism evidence="1 2">
    <name type="scientific">Chryseobacterium flavum</name>
    <dbReference type="NCBI Taxonomy" id="415851"/>
    <lineage>
        <taxon>Bacteria</taxon>
        <taxon>Pseudomonadati</taxon>
        <taxon>Bacteroidota</taxon>
        <taxon>Flavobacteriia</taxon>
        <taxon>Flavobacteriales</taxon>
        <taxon>Weeksellaceae</taxon>
        <taxon>Chryseobacterium group</taxon>
        <taxon>Chryseobacterium</taxon>
    </lineage>
</organism>
<proteinExistence type="predicted"/>